<organism evidence="5 6">
    <name type="scientific">Homarus americanus</name>
    <name type="common">American lobster</name>
    <dbReference type="NCBI Taxonomy" id="6706"/>
    <lineage>
        <taxon>Eukaryota</taxon>
        <taxon>Metazoa</taxon>
        <taxon>Ecdysozoa</taxon>
        <taxon>Arthropoda</taxon>
        <taxon>Crustacea</taxon>
        <taxon>Multicrustacea</taxon>
        <taxon>Malacostraca</taxon>
        <taxon>Eumalacostraca</taxon>
        <taxon>Eucarida</taxon>
        <taxon>Decapoda</taxon>
        <taxon>Pleocyemata</taxon>
        <taxon>Astacidea</taxon>
        <taxon>Nephropoidea</taxon>
        <taxon>Nephropidae</taxon>
        <taxon>Homarus</taxon>
    </lineage>
</organism>
<dbReference type="PROSITE" id="PS50194">
    <property type="entry name" value="FILAMIN_REPEAT"/>
    <property type="match status" value="1"/>
</dbReference>
<evidence type="ECO:0000313" key="5">
    <source>
        <dbReference type="EMBL" id="KAG7158244.1"/>
    </source>
</evidence>
<comment type="caution">
    <text evidence="5">The sequence shown here is derived from an EMBL/GenBank/DDBJ whole genome shotgun (WGS) entry which is preliminary data.</text>
</comment>
<accession>A0A8J5JS88</accession>
<dbReference type="Proteomes" id="UP000747542">
    <property type="component" value="Unassembled WGS sequence"/>
</dbReference>
<feature type="repeat" description="Filamin" evidence="3">
    <location>
        <begin position="122"/>
        <end position="219"/>
    </location>
</feature>
<keyword evidence="6" id="KW-1185">Reference proteome</keyword>
<feature type="compositionally biased region" description="Polar residues" evidence="4">
    <location>
        <begin position="18"/>
        <end position="37"/>
    </location>
</feature>
<evidence type="ECO:0000256" key="1">
    <source>
        <dbReference type="ARBA" id="ARBA00009238"/>
    </source>
</evidence>
<dbReference type="InterPro" id="IPR044801">
    <property type="entry name" value="Filamin"/>
</dbReference>
<reference evidence="5" key="1">
    <citation type="journal article" date="2021" name="Sci. Adv.">
        <title>The American lobster genome reveals insights on longevity, neural, and immune adaptations.</title>
        <authorList>
            <person name="Polinski J.M."/>
            <person name="Zimin A.V."/>
            <person name="Clark K.F."/>
            <person name="Kohn A.B."/>
            <person name="Sadowski N."/>
            <person name="Timp W."/>
            <person name="Ptitsyn A."/>
            <person name="Khanna P."/>
            <person name="Romanova D.Y."/>
            <person name="Williams P."/>
            <person name="Greenwood S.J."/>
            <person name="Moroz L.L."/>
            <person name="Walt D.R."/>
            <person name="Bodnar A.G."/>
        </authorList>
    </citation>
    <scope>NUCLEOTIDE SEQUENCE</scope>
    <source>
        <strain evidence="5">GMGI-L3</strain>
    </source>
</reference>
<dbReference type="InterPro" id="IPR017868">
    <property type="entry name" value="Filamin/ABP280_repeat-like"/>
</dbReference>
<comment type="similarity">
    <text evidence="1">Belongs to the filamin family.</text>
</comment>
<sequence>MDPITARLMQEPEKVPNEHNTYSLYNSNESLTLSSDSAPLPSDGEGKGKYLESGSKTTAARTSRAYPDAMPVKDFAMVDEARVEFSEEEEEEEGEGEETEGDGEEGEEAKDGDKDEGESRRSEDRRPCGCRAYGEGLQRGTVAGLNTFFIDTVEADQGEVTVSVEGPYERSVSGTEVYPLEEAPGVYQVQFQVTASAHYHVVITWAGQHLPGSPFTCIVE</sequence>
<feature type="compositionally biased region" description="Basic and acidic residues" evidence="4">
    <location>
        <begin position="109"/>
        <end position="127"/>
    </location>
</feature>
<dbReference type="Pfam" id="PF00630">
    <property type="entry name" value="Filamin"/>
    <property type="match status" value="1"/>
</dbReference>
<feature type="compositionally biased region" description="Acidic residues" evidence="4">
    <location>
        <begin position="86"/>
        <end position="108"/>
    </location>
</feature>
<dbReference type="InterPro" id="IPR013783">
    <property type="entry name" value="Ig-like_fold"/>
</dbReference>
<gene>
    <name evidence="5" type="primary">cher-L1</name>
    <name evidence="5" type="ORF">Hamer_G008881</name>
</gene>
<evidence type="ECO:0000256" key="4">
    <source>
        <dbReference type="SAM" id="MobiDB-lite"/>
    </source>
</evidence>
<proteinExistence type="inferred from homology"/>
<name>A0A8J5JS88_HOMAM</name>
<dbReference type="GO" id="GO:0030036">
    <property type="term" value="P:actin cytoskeleton organization"/>
    <property type="evidence" value="ECO:0007669"/>
    <property type="project" value="InterPro"/>
</dbReference>
<dbReference type="SMART" id="SM00557">
    <property type="entry name" value="IG_FLMN"/>
    <property type="match status" value="1"/>
</dbReference>
<dbReference type="PANTHER" id="PTHR38537">
    <property type="entry name" value="JITTERBUG, ISOFORM N"/>
    <property type="match status" value="1"/>
</dbReference>
<dbReference type="PANTHER" id="PTHR38537:SF8">
    <property type="entry name" value="FILAMIN-A"/>
    <property type="match status" value="1"/>
</dbReference>
<dbReference type="InterPro" id="IPR001298">
    <property type="entry name" value="Filamin/ABP280_rpt"/>
</dbReference>
<feature type="region of interest" description="Disordered" evidence="4">
    <location>
        <begin position="1"/>
        <end position="132"/>
    </location>
</feature>
<evidence type="ECO:0000256" key="2">
    <source>
        <dbReference type="ARBA" id="ARBA00022737"/>
    </source>
</evidence>
<keyword evidence="2" id="KW-0677">Repeat</keyword>
<dbReference type="InterPro" id="IPR014756">
    <property type="entry name" value="Ig_E-set"/>
</dbReference>
<dbReference type="AlphaFoldDB" id="A0A8J5JS88"/>
<dbReference type="EMBL" id="JAHLQT010035566">
    <property type="protein sequence ID" value="KAG7158244.1"/>
    <property type="molecule type" value="Genomic_DNA"/>
</dbReference>
<evidence type="ECO:0000256" key="3">
    <source>
        <dbReference type="PROSITE-ProRule" id="PRU00087"/>
    </source>
</evidence>
<evidence type="ECO:0000313" key="6">
    <source>
        <dbReference type="Proteomes" id="UP000747542"/>
    </source>
</evidence>
<protein>
    <submittedName>
        <fullName evidence="5">Filamin-A-like 1</fullName>
    </submittedName>
</protein>
<dbReference type="GO" id="GO:0051015">
    <property type="term" value="F:actin filament binding"/>
    <property type="evidence" value="ECO:0007669"/>
    <property type="project" value="InterPro"/>
</dbReference>
<dbReference type="SUPFAM" id="SSF81296">
    <property type="entry name" value="E set domains"/>
    <property type="match status" value="1"/>
</dbReference>
<dbReference type="Gene3D" id="2.60.40.10">
    <property type="entry name" value="Immunoglobulins"/>
    <property type="match status" value="1"/>
</dbReference>